<evidence type="ECO:0000313" key="1">
    <source>
        <dbReference type="EMBL" id="CUG94018.1"/>
    </source>
</evidence>
<accession>A0A0S4JUP5</accession>
<dbReference type="VEuPathDB" id="TriTrypDB:BSAL_46085"/>
<dbReference type="OMA" id="TPHHFWQ"/>
<dbReference type="Proteomes" id="UP000051952">
    <property type="component" value="Unassembled WGS sequence"/>
</dbReference>
<reference evidence="2" key="1">
    <citation type="submission" date="2015-09" db="EMBL/GenBank/DDBJ databases">
        <authorList>
            <consortium name="Pathogen Informatics"/>
        </authorList>
    </citation>
    <scope>NUCLEOTIDE SEQUENCE [LARGE SCALE GENOMIC DNA]</scope>
    <source>
        <strain evidence="2">Lake Konstanz</strain>
    </source>
</reference>
<sequence>MLRRTIRTLGGFDKSEVYPRGVPKRTFPYREHMKHINFAPTAGGFYVTKYALGWPYQLPLEWIWYRSGITITVAMIMYDLTFGLPLPLMKETPPGVPHHHFFNNAGGTPHHFWQFQDGWIVPNQSGAKRWVP</sequence>
<evidence type="ECO:0000313" key="2">
    <source>
        <dbReference type="Proteomes" id="UP000051952"/>
    </source>
</evidence>
<keyword evidence="2" id="KW-1185">Reference proteome</keyword>
<proteinExistence type="predicted"/>
<name>A0A0S4JUP5_BODSA</name>
<dbReference type="AlphaFoldDB" id="A0A0S4JUP5"/>
<organism evidence="1 2">
    <name type="scientific">Bodo saltans</name>
    <name type="common">Flagellated protozoan</name>
    <dbReference type="NCBI Taxonomy" id="75058"/>
    <lineage>
        <taxon>Eukaryota</taxon>
        <taxon>Discoba</taxon>
        <taxon>Euglenozoa</taxon>
        <taxon>Kinetoplastea</taxon>
        <taxon>Metakinetoplastina</taxon>
        <taxon>Eubodonida</taxon>
        <taxon>Bodonidae</taxon>
        <taxon>Bodo</taxon>
    </lineage>
</organism>
<protein>
    <submittedName>
        <fullName evidence="1">Uncharacterized protein</fullName>
    </submittedName>
</protein>
<gene>
    <name evidence="1" type="ORF">BSAL_46085</name>
</gene>
<dbReference type="OrthoDB" id="268386at2759"/>
<dbReference type="EMBL" id="CYKH01002218">
    <property type="protein sequence ID" value="CUG94018.1"/>
    <property type="molecule type" value="Genomic_DNA"/>
</dbReference>